<proteinExistence type="predicted"/>
<sequence>MSRIVPVRAGMTLSELESNVTKEFFTSTETAYLPVLSYWPPNTKELVTGLTTPPVIMTNDGSLRFFFLHLDAHLGMNLFVTFQAKPVTQPASQVDENPLPFTTPNQPIKHDLNHFRPPSTASSKIPSFSLFGDDDLLHDPPPRVPVDASNSLHSPTTFPSSPKGPKITRFSLHEETLSCGDEMLEQMFKEDPDNIPDSWVLDDDEETASESSQPQDTDGV</sequence>
<gene>
    <name evidence="2" type="ORF">BRAPAZ1V2_A02P22970.2</name>
</gene>
<feature type="compositionally biased region" description="Polar residues" evidence="1">
    <location>
        <begin position="148"/>
        <end position="160"/>
    </location>
</feature>
<dbReference type="Gramene" id="A02p22970.2_BraZ1">
    <property type="protein sequence ID" value="A02p22970.2_BraZ1.CDS.1"/>
    <property type="gene ID" value="A02g22970.2_BraZ1"/>
</dbReference>
<feature type="region of interest" description="Disordered" evidence="1">
    <location>
        <begin position="189"/>
        <end position="220"/>
    </location>
</feature>
<dbReference type="EMBL" id="LS974618">
    <property type="protein sequence ID" value="CAG7893345.1"/>
    <property type="molecule type" value="Genomic_DNA"/>
</dbReference>
<dbReference type="AlphaFoldDB" id="A0A8D9H661"/>
<feature type="compositionally biased region" description="Polar residues" evidence="1">
    <location>
        <begin position="209"/>
        <end position="220"/>
    </location>
</feature>
<organism evidence="2 3">
    <name type="scientific">Brassica campestris</name>
    <name type="common">Field mustard</name>
    <dbReference type="NCBI Taxonomy" id="3711"/>
    <lineage>
        <taxon>Eukaryota</taxon>
        <taxon>Viridiplantae</taxon>
        <taxon>Streptophyta</taxon>
        <taxon>Embryophyta</taxon>
        <taxon>Tracheophyta</taxon>
        <taxon>Spermatophyta</taxon>
        <taxon>Magnoliopsida</taxon>
        <taxon>eudicotyledons</taxon>
        <taxon>Gunneridae</taxon>
        <taxon>Pentapetalae</taxon>
        <taxon>rosids</taxon>
        <taxon>malvids</taxon>
        <taxon>Brassicales</taxon>
        <taxon>Brassicaceae</taxon>
        <taxon>Brassiceae</taxon>
        <taxon>Brassica</taxon>
    </lineage>
</organism>
<evidence type="ECO:0000313" key="2">
    <source>
        <dbReference type="EMBL" id="CAG7893345.1"/>
    </source>
</evidence>
<evidence type="ECO:0000256" key="1">
    <source>
        <dbReference type="SAM" id="MobiDB-lite"/>
    </source>
</evidence>
<evidence type="ECO:0000313" key="3">
    <source>
        <dbReference type="Proteomes" id="UP000694005"/>
    </source>
</evidence>
<dbReference type="Proteomes" id="UP000694005">
    <property type="component" value="Chromosome A02"/>
</dbReference>
<reference evidence="2 3" key="1">
    <citation type="submission" date="2021-07" db="EMBL/GenBank/DDBJ databases">
        <authorList>
            <consortium name="Genoscope - CEA"/>
            <person name="William W."/>
        </authorList>
    </citation>
    <scope>NUCLEOTIDE SEQUENCE [LARGE SCALE GENOMIC DNA]</scope>
</reference>
<protein>
    <submittedName>
        <fullName evidence="2">Uncharacterized protein</fullName>
    </submittedName>
</protein>
<accession>A0A8D9H661</accession>
<feature type="region of interest" description="Disordered" evidence="1">
    <location>
        <begin position="143"/>
        <end position="166"/>
    </location>
</feature>
<feature type="non-terminal residue" evidence="2">
    <location>
        <position position="220"/>
    </location>
</feature>
<name>A0A8D9H661_BRACM</name>